<gene>
    <name evidence="5" type="ORF">B5P45_02675</name>
</gene>
<dbReference type="InterPro" id="IPR009057">
    <property type="entry name" value="Homeodomain-like_sf"/>
</dbReference>
<comment type="caution">
    <text evidence="5">The sequence shown here is derived from an EMBL/GenBank/DDBJ whole genome shotgun (WGS) entry which is preliminary data.</text>
</comment>
<protein>
    <submittedName>
        <fullName evidence="5">AraC family transcriptional regulator</fullName>
    </submittedName>
</protein>
<dbReference type="KEGG" id="pht:BLM14_09400"/>
<dbReference type="Gene3D" id="1.10.10.60">
    <property type="entry name" value="Homeodomain-like"/>
    <property type="match status" value="1"/>
</dbReference>
<keyword evidence="1" id="KW-0805">Transcription regulation</keyword>
<evidence type="ECO:0000313" key="6">
    <source>
        <dbReference type="Proteomes" id="UP000232163"/>
    </source>
</evidence>
<dbReference type="RefSeq" id="WP_099999143.1">
    <property type="nucleotide sequence ID" value="NZ_CP017940.1"/>
</dbReference>
<dbReference type="OrthoDB" id="9809338at2"/>
<organism evidence="5 6">
    <name type="scientific">Phyllobacterium zundukense</name>
    <dbReference type="NCBI Taxonomy" id="1867719"/>
    <lineage>
        <taxon>Bacteria</taxon>
        <taxon>Pseudomonadati</taxon>
        <taxon>Pseudomonadota</taxon>
        <taxon>Alphaproteobacteria</taxon>
        <taxon>Hyphomicrobiales</taxon>
        <taxon>Phyllobacteriaceae</taxon>
        <taxon>Phyllobacterium</taxon>
    </lineage>
</organism>
<dbReference type="SMART" id="SM00342">
    <property type="entry name" value="HTH_ARAC"/>
    <property type="match status" value="1"/>
</dbReference>
<keyword evidence="6" id="KW-1185">Reference proteome</keyword>
<sequence length="270" mass="29515">MIKGQFKIFPCEVVGIEVVEAATRHSFPRHTHEQYGIGVIHQGAQKSHSGRGMVEAGPGNVITVNPGEVHDGMPIGDAGRSWRMLYFAPAIIGEAAGDMNEGVQKTCEFSQPVMEDAKTATLFQQLFSTMTTTSNTSSQLHREELLLRLLEGIVRERSDHDDLYTPPLPIRTAMDLIDDEPAALITLADLARESGLSRFQVLRGFVRATGFTPHAYLMQRRIDLARRLIARGSGLADTAAVSGFADQSHMTRLFVRTYGVSPGAYAAAFA</sequence>
<dbReference type="Pfam" id="PF12833">
    <property type="entry name" value="HTH_18"/>
    <property type="match status" value="1"/>
</dbReference>
<dbReference type="InterPro" id="IPR050204">
    <property type="entry name" value="AraC_XylS_family_regulators"/>
</dbReference>
<dbReference type="GO" id="GO:0043565">
    <property type="term" value="F:sequence-specific DNA binding"/>
    <property type="evidence" value="ECO:0007669"/>
    <property type="project" value="InterPro"/>
</dbReference>
<dbReference type="SUPFAM" id="SSF51215">
    <property type="entry name" value="Regulatory protein AraC"/>
    <property type="match status" value="1"/>
</dbReference>
<evidence type="ECO:0000259" key="4">
    <source>
        <dbReference type="PROSITE" id="PS01124"/>
    </source>
</evidence>
<dbReference type="AlphaFoldDB" id="A0A2N9W4Q3"/>
<keyword evidence="2" id="KW-0238">DNA-binding</keyword>
<dbReference type="InterPro" id="IPR014710">
    <property type="entry name" value="RmlC-like_jellyroll"/>
</dbReference>
<dbReference type="InterPro" id="IPR003313">
    <property type="entry name" value="AraC-bd"/>
</dbReference>
<accession>A0A2N9W4Q3</accession>
<evidence type="ECO:0000256" key="3">
    <source>
        <dbReference type="ARBA" id="ARBA00023163"/>
    </source>
</evidence>
<dbReference type="PROSITE" id="PS01124">
    <property type="entry name" value="HTH_ARAC_FAMILY_2"/>
    <property type="match status" value="1"/>
</dbReference>
<feature type="domain" description="HTH araC/xylS-type" evidence="4">
    <location>
        <begin position="171"/>
        <end position="268"/>
    </location>
</feature>
<dbReference type="InterPro" id="IPR037923">
    <property type="entry name" value="HTH-like"/>
</dbReference>
<dbReference type="PANTHER" id="PTHR46796:SF2">
    <property type="entry name" value="TRANSCRIPTIONAL REGULATORY PROTEIN"/>
    <property type="match status" value="1"/>
</dbReference>
<dbReference type="PANTHER" id="PTHR46796">
    <property type="entry name" value="HTH-TYPE TRANSCRIPTIONAL ACTIVATOR RHAS-RELATED"/>
    <property type="match status" value="1"/>
</dbReference>
<evidence type="ECO:0000256" key="1">
    <source>
        <dbReference type="ARBA" id="ARBA00023015"/>
    </source>
</evidence>
<reference evidence="5 6" key="1">
    <citation type="journal article" date="2017" name="Int J Environ Stud">
        <title>Does the Miocene-Pliocene relict legume Oxytropis triphylla form nitrogen-fixing nodules with a combination of bacterial strains?</title>
        <authorList>
            <person name="Safronova V."/>
            <person name="Belimov A."/>
            <person name="Sazanova A."/>
            <person name="Kuznetsova I."/>
            <person name="Popova J."/>
            <person name="Andronov E."/>
            <person name="Verkhozina A."/>
            <person name="Tikhonovich I."/>
        </authorList>
    </citation>
    <scope>NUCLEOTIDE SEQUENCE [LARGE SCALE GENOMIC DNA]</scope>
    <source>
        <strain evidence="5 6">Tri-38</strain>
    </source>
</reference>
<dbReference type="GO" id="GO:0003700">
    <property type="term" value="F:DNA-binding transcription factor activity"/>
    <property type="evidence" value="ECO:0007669"/>
    <property type="project" value="InterPro"/>
</dbReference>
<name>A0A2N9W4Q3_9HYPH</name>
<evidence type="ECO:0000256" key="2">
    <source>
        <dbReference type="ARBA" id="ARBA00023125"/>
    </source>
</evidence>
<dbReference type="Gene3D" id="2.60.120.10">
    <property type="entry name" value="Jelly Rolls"/>
    <property type="match status" value="1"/>
</dbReference>
<dbReference type="Pfam" id="PF02311">
    <property type="entry name" value="AraC_binding"/>
    <property type="match status" value="1"/>
</dbReference>
<keyword evidence="3" id="KW-0804">Transcription</keyword>
<dbReference type="Proteomes" id="UP000232163">
    <property type="component" value="Unassembled WGS sequence"/>
</dbReference>
<evidence type="ECO:0000313" key="5">
    <source>
        <dbReference type="EMBL" id="PIO46721.1"/>
    </source>
</evidence>
<dbReference type="SUPFAM" id="SSF46689">
    <property type="entry name" value="Homeodomain-like"/>
    <property type="match status" value="2"/>
</dbReference>
<dbReference type="InterPro" id="IPR018060">
    <property type="entry name" value="HTH_AraC"/>
</dbReference>
<dbReference type="EMBL" id="MZMT01000003">
    <property type="protein sequence ID" value="PIO46721.1"/>
    <property type="molecule type" value="Genomic_DNA"/>
</dbReference>
<proteinExistence type="predicted"/>